<dbReference type="InterPro" id="IPR018076">
    <property type="entry name" value="T2SS_GspF_dom"/>
</dbReference>
<feature type="transmembrane region" description="Helical" evidence="6">
    <location>
        <begin position="96"/>
        <end position="113"/>
    </location>
</feature>
<evidence type="ECO:0000256" key="6">
    <source>
        <dbReference type="SAM" id="Phobius"/>
    </source>
</evidence>
<dbReference type="RefSeq" id="WP_138320973.1">
    <property type="nucleotide sequence ID" value="NZ_VCBC01000016.1"/>
</dbReference>
<keyword evidence="2" id="KW-1003">Cell membrane</keyword>
<evidence type="ECO:0000256" key="5">
    <source>
        <dbReference type="ARBA" id="ARBA00023136"/>
    </source>
</evidence>
<keyword evidence="5 6" id="KW-0472">Membrane</keyword>
<keyword evidence="4 6" id="KW-1133">Transmembrane helix</keyword>
<evidence type="ECO:0000259" key="7">
    <source>
        <dbReference type="Pfam" id="PF00482"/>
    </source>
</evidence>
<name>A0A5R9IFR7_9GAMM</name>
<protein>
    <submittedName>
        <fullName evidence="8">Pilus assembly protein TadB</fullName>
    </submittedName>
</protein>
<evidence type="ECO:0000313" key="9">
    <source>
        <dbReference type="Proteomes" id="UP000307790"/>
    </source>
</evidence>
<evidence type="ECO:0000256" key="4">
    <source>
        <dbReference type="ARBA" id="ARBA00022989"/>
    </source>
</evidence>
<reference evidence="8 9" key="1">
    <citation type="submission" date="2019-05" db="EMBL/GenBank/DDBJ databases">
        <title>Genome sequences of Thalassotalea litorea 1K03283.</title>
        <authorList>
            <person name="Zhang D."/>
        </authorList>
    </citation>
    <scope>NUCLEOTIDE SEQUENCE [LARGE SCALE GENOMIC DNA]</scope>
    <source>
        <strain evidence="8 9">MCCC 1K03283</strain>
    </source>
</reference>
<dbReference type="Proteomes" id="UP000307790">
    <property type="component" value="Unassembled WGS sequence"/>
</dbReference>
<proteinExistence type="predicted"/>
<keyword evidence="9" id="KW-1185">Reference proteome</keyword>
<keyword evidence="3 6" id="KW-0812">Transmembrane</keyword>
<organism evidence="8 9">
    <name type="scientific">Thalassotalea litorea</name>
    <dbReference type="NCBI Taxonomy" id="2020715"/>
    <lineage>
        <taxon>Bacteria</taxon>
        <taxon>Pseudomonadati</taxon>
        <taxon>Pseudomonadota</taxon>
        <taxon>Gammaproteobacteria</taxon>
        <taxon>Alteromonadales</taxon>
        <taxon>Colwelliaceae</taxon>
        <taxon>Thalassotalea</taxon>
    </lineage>
</organism>
<comment type="caution">
    <text evidence="8">The sequence shown here is derived from an EMBL/GenBank/DDBJ whole genome shotgun (WGS) entry which is preliminary data.</text>
</comment>
<evidence type="ECO:0000313" key="8">
    <source>
        <dbReference type="EMBL" id="TLU61470.1"/>
    </source>
</evidence>
<feature type="domain" description="Type II secretion system protein GspF" evidence="7">
    <location>
        <begin position="155"/>
        <end position="280"/>
    </location>
</feature>
<dbReference type="GO" id="GO:0005886">
    <property type="term" value="C:plasma membrane"/>
    <property type="evidence" value="ECO:0007669"/>
    <property type="project" value="UniProtKB-SubCell"/>
</dbReference>
<dbReference type="Pfam" id="PF00482">
    <property type="entry name" value="T2SSF"/>
    <property type="match status" value="1"/>
</dbReference>
<dbReference type="PANTHER" id="PTHR35007">
    <property type="entry name" value="INTEGRAL MEMBRANE PROTEIN-RELATED"/>
    <property type="match status" value="1"/>
</dbReference>
<dbReference type="EMBL" id="VCBC01000016">
    <property type="protein sequence ID" value="TLU61470.1"/>
    <property type="molecule type" value="Genomic_DNA"/>
</dbReference>
<evidence type="ECO:0000256" key="1">
    <source>
        <dbReference type="ARBA" id="ARBA00004651"/>
    </source>
</evidence>
<evidence type="ECO:0000256" key="2">
    <source>
        <dbReference type="ARBA" id="ARBA00022475"/>
    </source>
</evidence>
<gene>
    <name evidence="8" type="ORF">FE810_14625</name>
</gene>
<feature type="transmembrane region" description="Helical" evidence="6">
    <location>
        <begin position="119"/>
        <end position="136"/>
    </location>
</feature>
<accession>A0A5R9IFR7</accession>
<feature type="transmembrane region" description="Helical" evidence="6">
    <location>
        <begin position="263"/>
        <end position="282"/>
    </location>
</feature>
<sequence>MSNEVIFLLLIFATVIFLSQSLLVSVYNPKRAKTKELRKHLIELSENQEFQHSDLILDNKINKLPFLFRAMEEWGFIKNLTYKLELADYKYLGHQYFFLAIISALAISPLVWYLTRDVLYVFIVFAVVFSLFIIKLNRDIGKRLEKIEEEFPEALDVLKRGLQAGYAFSESLKLVCDETQGELTKEFNYLFHLINYGTDIKTALLLFVQRVPITSAMAFASAISIQKETGGNLAEKVETLARVIRQRFAFKRRVRTLSAEGRMSAWILVLTPFALFAVLYISSPKYLTLLTSSEDGVSLLKWGALAMLIGIAWINRLIQLDV</sequence>
<comment type="subcellular location">
    <subcellularLocation>
        <location evidence="1">Cell membrane</location>
        <topology evidence="1">Multi-pass membrane protein</topology>
    </subcellularLocation>
</comment>
<evidence type="ECO:0000256" key="3">
    <source>
        <dbReference type="ARBA" id="ARBA00022692"/>
    </source>
</evidence>
<feature type="transmembrane region" description="Helical" evidence="6">
    <location>
        <begin position="6"/>
        <end position="28"/>
    </location>
</feature>
<feature type="transmembrane region" description="Helical" evidence="6">
    <location>
        <begin position="302"/>
        <end position="318"/>
    </location>
</feature>
<dbReference type="PANTHER" id="PTHR35007:SF1">
    <property type="entry name" value="PILUS ASSEMBLY PROTEIN"/>
    <property type="match status" value="1"/>
</dbReference>
<dbReference type="OrthoDB" id="5611741at2"/>
<dbReference type="AlphaFoldDB" id="A0A5R9IFR7"/>